<organism evidence="2">
    <name type="scientific">Pyrodinium bahamense</name>
    <dbReference type="NCBI Taxonomy" id="73915"/>
    <lineage>
        <taxon>Eukaryota</taxon>
        <taxon>Sar</taxon>
        <taxon>Alveolata</taxon>
        <taxon>Dinophyceae</taxon>
        <taxon>Gonyaulacales</taxon>
        <taxon>Pyrocystaceae</taxon>
        <taxon>Pyrodinium</taxon>
    </lineage>
</organism>
<name>A0A7S0A673_9DINO</name>
<feature type="region of interest" description="Disordered" evidence="1">
    <location>
        <begin position="315"/>
        <end position="337"/>
    </location>
</feature>
<proteinExistence type="predicted"/>
<accession>A0A7S0A673</accession>
<reference evidence="2" key="1">
    <citation type="submission" date="2021-01" db="EMBL/GenBank/DDBJ databases">
        <authorList>
            <person name="Corre E."/>
            <person name="Pelletier E."/>
            <person name="Niang G."/>
            <person name="Scheremetjew M."/>
            <person name="Finn R."/>
            <person name="Kale V."/>
            <person name="Holt S."/>
            <person name="Cochrane G."/>
            <person name="Meng A."/>
            <person name="Brown T."/>
            <person name="Cohen L."/>
        </authorList>
    </citation>
    <scope>NUCLEOTIDE SEQUENCE</scope>
    <source>
        <strain evidence="2">Pbaha01</strain>
    </source>
</reference>
<evidence type="ECO:0000313" key="2">
    <source>
        <dbReference type="EMBL" id="CAD8354105.1"/>
    </source>
</evidence>
<gene>
    <name evidence="2" type="ORF">PBAH0796_LOCUS9472</name>
</gene>
<dbReference type="Gene3D" id="1.10.287.1490">
    <property type="match status" value="1"/>
</dbReference>
<protein>
    <submittedName>
        <fullName evidence="2">Uncharacterized protein</fullName>
    </submittedName>
</protein>
<dbReference type="EMBL" id="HBEG01015625">
    <property type="protein sequence ID" value="CAD8354105.1"/>
    <property type="molecule type" value="Transcribed_RNA"/>
</dbReference>
<dbReference type="AlphaFoldDB" id="A0A7S0A673"/>
<evidence type="ECO:0000256" key="1">
    <source>
        <dbReference type="SAM" id="MobiDB-lite"/>
    </source>
</evidence>
<sequence length="337" mass="37957">MQLFFDEGVRQPVRSLGITEDRVLLGELFAKDVSGLASAGVMKGAVESLHTFCTVDAKEPFQAVKDKVDLSPLCEIGEVDAIDSDLNTAVAQRVDLVVELIEQVKSWLDPLRDQNITNQKIKELREAGEPNGLREIISVYGRTRFFTYLKEWKVGGKFLKLIAQLKDTVDALEVTLSKMQGDLDKLKEEIQKTMDARQEAQAALEQAAKAVDLAEEKKAEIEAKVKELQEQGEQMRNEIAELEAQVAAAKKKFYAARNLLLEEHQKSVSLLQFWEEEDDSVEALRAETSQAQHRLLLLRNEAQRAERVYNNAAARLHDAQRQEDAKDSRRREALAAA</sequence>